<comment type="caution">
    <text evidence="2">The sequence shown here is derived from an EMBL/GenBank/DDBJ whole genome shotgun (WGS) entry which is preliminary data.</text>
</comment>
<feature type="domain" description="Transposase Tn5-like N-terminal" evidence="1">
    <location>
        <begin position="7"/>
        <end position="65"/>
    </location>
</feature>
<dbReference type="Gene3D" id="1.10.246.40">
    <property type="entry name" value="Tn5 transposase, domain 1"/>
    <property type="match status" value="1"/>
</dbReference>
<evidence type="ECO:0000313" key="2">
    <source>
        <dbReference type="EMBL" id="MBE0457791.1"/>
    </source>
</evidence>
<dbReference type="InterPro" id="IPR038215">
    <property type="entry name" value="TN5-like_N_sf"/>
</dbReference>
<reference evidence="2 3" key="1">
    <citation type="submission" date="2020-07" db="EMBL/GenBank/DDBJ databases">
        <title>Halophilic bacteria isolated from french cheeses.</title>
        <authorList>
            <person name="Kothe C.I."/>
            <person name="Farah-Kraiem B."/>
            <person name="Renault P."/>
            <person name="Dridi B."/>
        </authorList>
    </citation>
    <scope>NUCLEOTIDE SEQUENCE [LARGE SCALE GENOMIC DNA]</scope>
    <source>
        <strain evidence="2 3">FME14</strain>
    </source>
</reference>
<evidence type="ECO:0000313" key="3">
    <source>
        <dbReference type="Proteomes" id="UP000707245"/>
    </source>
</evidence>
<accession>A0ABR9FLS6</accession>
<sequence>MLIKDTEEWANNLFEHAELGDERRTKRLIKISHQMASNSSCSIVKASSSQASIEGAYRFLRNDKIEANDIASAGFSSLLPELQRSKKYLR</sequence>
<dbReference type="InterPro" id="IPR014735">
    <property type="entry name" value="Transposase_Tn5-like_N"/>
</dbReference>
<proteinExistence type="predicted"/>
<dbReference type="Pfam" id="PF14706">
    <property type="entry name" value="Tnp_DNA_bind"/>
    <property type="match status" value="1"/>
</dbReference>
<name>A0ABR9FLS6_9GAMM</name>
<organism evidence="2 3">
    <name type="scientific">Pseudoalteromonas prydzensis</name>
    <dbReference type="NCBI Taxonomy" id="182141"/>
    <lineage>
        <taxon>Bacteria</taxon>
        <taxon>Pseudomonadati</taxon>
        <taxon>Pseudomonadota</taxon>
        <taxon>Gammaproteobacteria</taxon>
        <taxon>Alteromonadales</taxon>
        <taxon>Pseudoalteromonadaceae</taxon>
        <taxon>Pseudoalteromonas</taxon>
    </lineage>
</organism>
<gene>
    <name evidence="2" type="ORF">EI167_10075</name>
</gene>
<dbReference type="RefSeq" id="WP_192541653.1">
    <property type="nucleotide sequence ID" value="NZ_RRZA01000026.1"/>
</dbReference>
<keyword evidence="3" id="KW-1185">Reference proteome</keyword>
<protein>
    <submittedName>
        <fullName evidence="2">Transposase</fullName>
    </submittedName>
</protein>
<evidence type="ECO:0000259" key="1">
    <source>
        <dbReference type="Pfam" id="PF14706"/>
    </source>
</evidence>
<dbReference type="Proteomes" id="UP000707245">
    <property type="component" value="Unassembled WGS sequence"/>
</dbReference>
<dbReference type="SUPFAM" id="SSF53098">
    <property type="entry name" value="Ribonuclease H-like"/>
    <property type="match status" value="1"/>
</dbReference>
<dbReference type="EMBL" id="RRZA01000026">
    <property type="protein sequence ID" value="MBE0457791.1"/>
    <property type="molecule type" value="Genomic_DNA"/>
</dbReference>
<dbReference type="InterPro" id="IPR012337">
    <property type="entry name" value="RNaseH-like_sf"/>
</dbReference>